<dbReference type="CDD" id="cd02440">
    <property type="entry name" value="AdoMet_MTases"/>
    <property type="match status" value="1"/>
</dbReference>
<dbReference type="GO" id="GO:0005634">
    <property type="term" value="C:nucleus"/>
    <property type="evidence" value="ECO:0007669"/>
    <property type="project" value="TreeGrafter"/>
</dbReference>
<dbReference type="PANTHER" id="PTHR14614:SF165">
    <property type="entry name" value="FAM86 N-TERMINAL DOMAIN-CONTAINING PROTEIN"/>
    <property type="match status" value="1"/>
</dbReference>
<dbReference type="OrthoDB" id="407325at2759"/>
<dbReference type="GO" id="GO:0005737">
    <property type="term" value="C:cytoplasm"/>
    <property type="evidence" value="ECO:0007669"/>
    <property type="project" value="TreeGrafter"/>
</dbReference>
<dbReference type="InterPro" id="IPR029063">
    <property type="entry name" value="SAM-dependent_MTases_sf"/>
</dbReference>
<evidence type="ECO:0008006" key="3">
    <source>
        <dbReference type="Google" id="ProtNLM"/>
    </source>
</evidence>
<protein>
    <recommendedName>
        <fullName evidence="3">FAM86 N-terminal domain-containing protein</fullName>
    </recommendedName>
</protein>
<dbReference type="Proteomes" id="UP000243579">
    <property type="component" value="Unassembled WGS sequence"/>
</dbReference>
<dbReference type="EMBL" id="JNBR01000426">
    <property type="protein sequence ID" value="OQR93143.1"/>
    <property type="molecule type" value="Genomic_DNA"/>
</dbReference>
<organism evidence="1 2">
    <name type="scientific">Achlya hypogyna</name>
    <name type="common">Oomycete</name>
    <name type="synonym">Protoachlya hypogyna</name>
    <dbReference type="NCBI Taxonomy" id="1202772"/>
    <lineage>
        <taxon>Eukaryota</taxon>
        <taxon>Sar</taxon>
        <taxon>Stramenopiles</taxon>
        <taxon>Oomycota</taxon>
        <taxon>Saprolegniomycetes</taxon>
        <taxon>Saprolegniales</taxon>
        <taxon>Achlyaceae</taxon>
        <taxon>Achlya</taxon>
    </lineage>
</organism>
<keyword evidence="2" id="KW-1185">Reference proteome</keyword>
<comment type="caution">
    <text evidence="1">The sequence shown here is derived from an EMBL/GenBank/DDBJ whole genome shotgun (WGS) entry which is preliminary data.</text>
</comment>
<reference evidence="1 2" key="1">
    <citation type="journal article" date="2014" name="Genome Biol. Evol.">
        <title>The secreted proteins of Achlya hypogyna and Thraustotheca clavata identify the ancestral oomycete secretome and reveal gene acquisitions by horizontal gene transfer.</title>
        <authorList>
            <person name="Misner I."/>
            <person name="Blouin N."/>
            <person name="Leonard G."/>
            <person name="Richards T.A."/>
            <person name="Lane C.E."/>
        </authorList>
    </citation>
    <scope>NUCLEOTIDE SEQUENCE [LARGE SCALE GENOMIC DNA]</scope>
    <source>
        <strain evidence="1 2">ATCC 48635</strain>
    </source>
</reference>
<sequence>MPISTASLHALVADIREALDAHDVSKLEAWSNDGLGRCFLGIAGFLEYAMKELSAFAKSRAQNDEVTIALIHRLLLVVATVIEDEDNCVHAAQLGMHFVLMKLMMHEHELIQEGAAAVVVNCSSKKANTTGINTSFPFKTLPLEPPTRAWPLLQVLPVDNRDKDDQVVLIRAVKTRMTGQPKTGYLLWGAAVILARWVHLNRQLFEGRSVLEVGSGLGLSGIVAAAYSQETRLTDYQQDTLDALQYNVDLNCTKHEGSVIVEHLDWDNLDLNAPKVDIVMASDIICEPSTAEGFANVVRSRLKPDGVAFLVNATSHSRFGVVHLQTLLREPPFVTTIVPVETLPEGPAALLETVWDKNELKYEHYTIRLAPAPTGKES</sequence>
<accession>A0A1V9Z549</accession>
<gene>
    <name evidence="1" type="ORF">ACHHYP_02848</name>
</gene>
<dbReference type="Pfam" id="PF10294">
    <property type="entry name" value="Methyltransf_16"/>
    <property type="match status" value="1"/>
</dbReference>
<name>A0A1V9Z549_ACHHY</name>
<dbReference type="InterPro" id="IPR019410">
    <property type="entry name" value="Methyltransf_16"/>
</dbReference>
<dbReference type="AlphaFoldDB" id="A0A1V9Z549"/>
<evidence type="ECO:0000313" key="2">
    <source>
        <dbReference type="Proteomes" id="UP000243579"/>
    </source>
</evidence>
<dbReference type="STRING" id="1202772.A0A1V9Z549"/>
<evidence type="ECO:0000313" key="1">
    <source>
        <dbReference type="EMBL" id="OQR93143.1"/>
    </source>
</evidence>
<dbReference type="PANTHER" id="PTHR14614">
    <property type="entry name" value="HEPATOCELLULAR CARCINOMA-ASSOCIATED ANTIGEN"/>
    <property type="match status" value="1"/>
</dbReference>
<proteinExistence type="predicted"/>
<dbReference type="Gene3D" id="3.40.50.150">
    <property type="entry name" value="Vaccinia Virus protein VP39"/>
    <property type="match status" value="1"/>
</dbReference>
<dbReference type="SUPFAM" id="SSF53335">
    <property type="entry name" value="S-adenosyl-L-methionine-dependent methyltransferases"/>
    <property type="match status" value="1"/>
</dbReference>